<proteinExistence type="predicted"/>
<dbReference type="EMBL" id="PDCK01000041">
    <property type="protein sequence ID" value="PRQ45436.1"/>
    <property type="molecule type" value="Genomic_DNA"/>
</dbReference>
<name>A0A2P6RG84_ROSCH</name>
<protein>
    <submittedName>
        <fullName evidence="5">Putative replication protein A, OB</fullName>
    </submittedName>
</protein>
<dbReference type="Proteomes" id="UP000238479">
    <property type="component" value="Chromosome 3"/>
</dbReference>
<evidence type="ECO:0000259" key="3">
    <source>
        <dbReference type="Pfam" id="PF08646"/>
    </source>
</evidence>
<dbReference type="OMA" id="CTAREDF"/>
<feature type="compositionally biased region" description="Basic and acidic residues" evidence="2">
    <location>
        <begin position="319"/>
        <end position="332"/>
    </location>
</feature>
<dbReference type="SUPFAM" id="SSF50249">
    <property type="entry name" value="Nucleic acid-binding proteins"/>
    <property type="match status" value="2"/>
</dbReference>
<dbReference type="PANTHER" id="PTHR47165:SF4">
    <property type="entry name" value="OS03G0429900 PROTEIN"/>
    <property type="match status" value="1"/>
</dbReference>
<evidence type="ECO:0000256" key="1">
    <source>
        <dbReference type="ARBA" id="ARBA00023125"/>
    </source>
</evidence>
<dbReference type="InterPro" id="IPR012340">
    <property type="entry name" value="NA-bd_OB-fold"/>
</dbReference>
<dbReference type="Gene3D" id="2.40.50.140">
    <property type="entry name" value="Nucleic acid-binding proteins"/>
    <property type="match status" value="2"/>
</dbReference>
<dbReference type="AlphaFoldDB" id="A0A2P6RG84"/>
<keyword evidence="1" id="KW-0238">DNA-binding</keyword>
<dbReference type="GO" id="GO:0003677">
    <property type="term" value="F:DNA binding"/>
    <property type="evidence" value="ECO:0007669"/>
    <property type="project" value="UniProtKB-KW"/>
</dbReference>
<feature type="domain" description="Replication factor A C-terminal" evidence="3">
    <location>
        <begin position="164"/>
        <end position="268"/>
    </location>
</feature>
<keyword evidence="6" id="KW-1185">Reference proteome</keyword>
<dbReference type="STRING" id="74649.A0A2P6RG84"/>
<evidence type="ECO:0000259" key="4">
    <source>
        <dbReference type="Pfam" id="PF16900"/>
    </source>
</evidence>
<feature type="compositionally biased region" description="Low complexity" evidence="2">
    <location>
        <begin position="337"/>
        <end position="346"/>
    </location>
</feature>
<organism evidence="5 6">
    <name type="scientific">Rosa chinensis</name>
    <name type="common">China rose</name>
    <dbReference type="NCBI Taxonomy" id="74649"/>
    <lineage>
        <taxon>Eukaryota</taxon>
        <taxon>Viridiplantae</taxon>
        <taxon>Streptophyta</taxon>
        <taxon>Embryophyta</taxon>
        <taxon>Tracheophyta</taxon>
        <taxon>Spermatophyta</taxon>
        <taxon>Magnoliopsida</taxon>
        <taxon>eudicotyledons</taxon>
        <taxon>Gunneridae</taxon>
        <taxon>Pentapetalae</taxon>
        <taxon>rosids</taxon>
        <taxon>fabids</taxon>
        <taxon>Rosales</taxon>
        <taxon>Rosaceae</taxon>
        <taxon>Rosoideae</taxon>
        <taxon>Rosoideae incertae sedis</taxon>
        <taxon>Rosa</taxon>
    </lineage>
</organism>
<evidence type="ECO:0000313" key="6">
    <source>
        <dbReference type="Proteomes" id="UP000238479"/>
    </source>
</evidence>
<sequence>MQDVYGCIKSLIPEHQVTVRHTGKLESKCEIFVENLRREDIRITFWGDIARKFDMERVKQLSPPVLAVFTGLRLTKFQERVTAATTCHTCIIINPDIPIANEYKAEFSKAGDKVKVLPLPFKRPTVEEMKDKTTKSVFELNTLDPNIYMNKTVYCTASILRFPVHNGWWYRGCSKCFKQLKQRENSGELICPKHDVQIAVPCCKVYVTIRDDNNQATLILMGRQAEQLFGINCQDLVNKRLYPTEQTLPEEIKKTTDETYLFEITVNEYSELMVRNIFPSKQSFASMVEQTPTTVPPERLSTERKRNIEASGKALCIVEPEKKAKNEKETKRGAMISASSVSSSASKEQLQKEKAD</sequence>
<dbReference type="Gramene" id="PRQ45436">
    <property type="protein sequence ID" value="PRQ45436"/>
    <property type="gene ID" value="RchiOBHm_Chr3g0491361"/>
</dbReference>
<feature type="region of interest" description="Disordered" evidence="2">
    <location>
        <begin position="319"/>
        <end position="356"/>
    </location>
</feature>
<dbReference type="Pfam" id="PF08646">
    <property type="entry name" value="Rep_fac-A_C"/>
    <property type="match status" value="1"/>
</dbReference>
<gene>
    <name evidence="5" type="ORF">RchiOBHm_Chr3g0491361</name>
</gene>
<evidence type="ECO:0000313" key="5">
    <source>
        <dbReference type="EMBL" id="PRQ45436.1"/>
    </source>
</evidence>
<evidence type="ECO:0000256" key="2">
    <source>
        <dbReference type="SAM" id="MobiDB-lite"/>
    </source>
</evidence>
<comment type="caution">
    <text evidence="5">The sequence shown here is derived from an EMBL/GenBank/DDBJ whole genome shotgun (WGS) entry which is preliminary data.</text>
</comment>
<accession>A0A2P6RG84</accession>
<dbReference type="InterPro" id="IPR031657">
    <property type="entry name" value="REPA_OB_2"/>
</dbReference>
<reference evidence="5 6" key="1">
    <citation type="journal article" date="2018" name="Nat. Genet.">
        <title>The Rosa genome provides new insights in the design of modern roses.</title>
        <authorList>
            <person name="Bendahmane M."/>
        </authorList>
    </citation>
    <scope>NUCLEOTIDE SEQUENCE [LARGE SCALE GENOMIC DNA]</scope>
    <source>
        <strain evidence="6">cv. Old Blush</strain>
    </source>
</reference>
<dbReference type="InterPro" id="IPR013955">
    <property type="entry name" value="Rep_factor-A_C"/>
</dbReference>
<dbReference type="PANTHER" id="PTHR47165">
    <property type="entry name" value="OS03G0429900 PROTEIN"/>
    <property type="match status" value="1"/>
</dbReference>
<dbReference type="Pfam" id="PF16900">
    <property type="entry name" value="REPA_OB_2"/>
    <property type="match status" value="1"/>
</dbReference>
<feature type="domain" description="Replication protein A OB" evidence="4">
    <location>
        <begin position="3"/>
        <end position="85"/>
    </location>
</feature>